<gene>
    <name evidence="1" type="ORF">APHIGO_LOCUS11970</name>
</gene>
<sequence>MIFQLQLI</sequence>
<organism evidence="1 2">
    <name type="scientific">Aphis gossypii</name>
    <name type="common">Cotton aphid</name>
    <dbReference type="NCBI Taxonomy" id="80765"/>
    <lineage>
        <taxon>Eukaryota</taxon>
        <taxon>Metazoa</taxon>
        <taxon>Ecdysozoa</taxon>
        <taxon>Arthropoda</taxon>
        <taxon>Hexapoda</taxon>
        <taxon>Insecta</taxon>
        <taxon>Pterygota</taxon>
        <taxon>Neoptera</taxon>
        <taxon>Paraneoptera</taxon>
        <taxon>Hemiptera</taxon>
        <taxon>Sternorrhyncha</taxon>
        <taxon>Aphidomorpha</taxon>
        <taxon>Aphidoidea</taxon>
        <taxon>Aphididae</taxon>
        <taxon>Aphidini</taxon>
        <taxon>Aphis</taxon>
        <taxon>Aphis</taxon>
    </lineage>
</organism>
<dbReference type="Proteomes" id="UP001154329">
    <property type="component" value="Chromosome 4"/>
</dbReference>
<accession>A0A9P0NUA6</accession>
<reference evidence="1" key="1">
    <citation type="submission" date="2022-02" db="EMBL/GenBank/DDBJ databases">
        <authorList>
            <person name="King R."/>
        </authorList>
    </citation>
    <scope>NUCLEOTIDE SEQUENCE</scope>
</reference>
<evidence type="ECO:0000313" key="1">
    <source>
        <dbReference type="EMBL" id="CAH1738686.1"/>
    </source>
</evidence>
<proteinExistence type="predicted"/>
<protein>
    <submittedName>
        <fullName evidence="1">Uncharacterized protein</fullName>
    </submittedName>
</protein>
<reference evidence="1" key="2">
    <citation type="submission" date="2022-10" db="EMBL/GenBank/DDBJ databases">
        <authorList>
            <consortium name="ENA_rothamsted_submissions"/>
            <consortium name="culmorum"/>
            <person name="King R."/>
        </authorList>
    </citation>
    <scope>NUCLEOTIDE SEQUENCE</scope>
</reference>
<name>A0A9P0NUA6_APHGO</name>
<evidence type="ECO:0000313" key="2">
    <source>
        <dbReference type="Proteomes" id="UP001154329"/>
    </source>
</evidence>
<dbReference type="EMBL" id="OU899037">
    <property type="protein sequence ID" value="CAH1738686.1"/>
    <property type="molecule type" value="Genomic_DNA"/>
</dbReference>
<keyword evidence="2" id="KW-1185">Reference proteome</keyword>